<comment type="caution">
    <text evidence="1">The sequence shown here is derived from an EMBL/GenBank/DDBJ whole genome shotgun (WGS) entry which is preliminary data.</text>
</comment>
<dbReference type="AlphaFoldDB" id="A0A9D4IV32"/>
<organism evidence="1 2">
    <name type="scientific">Dreissena polymorpha</name>
    <name type="common">Zebra mussel</name>
    <name type="synonym">Mytilus polymorpha</name>
    <dbReference type="NCBI Taxonomy" id="45954"/>
    <lineage>
        <taxon>Eukaryota</taxon>
        <taxon>Metazoa</taxon>
        <taxon>Spiralia</taxon>
        <taxon>Lophotrochozoa</taxon>
        <taxon>Mollusca</taxon>
        <taxon>Bivalvia</taxon>
        <taxon>Autobranchia</taxon>
        <taxon>Heteroconchia</taxon>
        <taxon>Euheterodonta</taxon>
        <taxon>Imparidentia</taxon>
        <taxon>Neoheterodontei</taxon>
        <taxon>Myida</taxon>
        <taxon>Dreissenoidea</taxon>
        <taxon>Dreissenidae</taxon>
        <taxon>Dreissena</taxon>
    </lineage>
</organism>
<sequence>MDFPTSVVNVNDNPCSCQVFAFGPEVDNGFDTMRKIANTEFHFLPILVQQQGFVYTWNNSIPFNMANSTSEIIFTPVFMDGDHVGTYAYITLTPSDVITLELNSLSKPYLLQKVSLKTKA</sequence>
<dbReference type="Proteomes" id="UP000828390">
    <property type="component" value="Unassembled WGS sequence"/>
</dbReference>
<accession>A0A9D4IV32</accession>
<protein>
    <submittedName>
        <fullName evidence="1">Uncharacterized protein</fullName>
    </submittedName>
</protein>
<name>A0A9D4IV32_DREPO</name>
<dbReference type="EMBL" id="JAIWYP010000008">
    <property type="protein sequence ID" value="KAH3789306.1"/>
    <property type="molecule type" value="Genomic_DNA"/>
</dbReference>
<proteinExistence type="predicted"/>
<evidence type="ECO:0000313" key="2">
    <source>
        <dbReference type="Proteomes" id="UP000828390"/>
    </source>
</evidence>
<reference evidence="1" key="2">
    <citation type="submission" date="2020-11" db="EMBL/GenBank/DDBJ databases">
        <authorList>
            <person name="McCartney M.A."/>
            <person name="Auch B."/>
            <person name="Kono T."/>
            <person name="Mallez S."/>
            <person name="Becker A."/>
            <person name="Gohl D.M."/>
            <person name="Silverstein K.A.T."/>
            <person name="Koren S."/>
            <person name="Bechman K.B."/>
            <person name="Herman A."/>
            <person name="Abrahante J.E."/>
            <person name="Garbe J."/>
        </authorList>
    </citation>
    <scope>NUCLEOTIDE SEQUENCE</scope>
    <source>
        <strain evidence="1">Duluth1</strain>
        <tissue evidence="1">Whole animal</tissue>
    </source>
</reference>
<keyword evidence="2" id="KW-1185">Reference proteome</keyword>
<evidence type="ECO:0000313" key="1">
    <source>
        <dbReference type="EMBL" id="KAH3789306.1"/>
    </source>
</evidence>
<gene>
    <name evidence="1" type="ORF">DPMN_167481</name>
</gene>
<reference evidence="1" key="1">
    <citation type="journal article" date="2019" name="bioRxiv">
        <title>The Genome of the Zebra Mussel, Dreissena polymorpha: A Resource for Invasive Species Research.</title>
        <authorList>
            <person name="McCartney M.A."/>
            <person name="Auch B."/>
            <person name="Kono T."/>
            <person name="Mallez S."/>
            <person name="Zhang Y."/>
            <person name="Obille A."/>
            <person name="Becker A."/>
            <person name="Abrahante J.E."/>
            <person name="Garbe J."/>
            <person name="Badalamenti J.P."/>
            <person name="Herman A."/>
            <person name="Mangelson H."/>
            <person name="Liachko I."/>
            <person name="Sullivan S."/>
            <person name="Sone E.D."/>
            <person name="Koren S."/>
            <person name="Silverstein K.A.T."/>
            <person name="Beckman K.B."/>
            <person name="Gohl D.M."/>
        </authorList>
    </citation>
    <scope>NUCLEOTIDE SEQUENCE</scope>
    <source>
        <strain evidence="1">Duluth1</strain>
        <tissue evidence="1">Whole animal</tissue>
    </source>
</reference>